<feature type="transmembrane region" description="Helical" evidence="9">
    <location>
        <begin position="223"/>
        <end position="244"/>
    </location>
</feature>
<keyword evidence="2" id="KW-0813">Transport</keyword>
<comment type="subcellular location">
    <subcellularLocation>
        <location evidence="1">Cell membrane</location>
        <topology evidence="1">Multi-pass membrane protein</topology>
    </subcellularLocation>
</comment>
<evidence type="ECO:0000256" key="2">
    <source>
        <dbReference type="ARBA" id="ARBA00022448"/>
    </source>
</evidence>
<evidence type="ECO:0000256" key="4">
    <source>
        <dbReference type="ARBA" id="ARBA00022519"/>
    </source>
</evidence>
<evidence type="ECO:0000256" key="6">
    <source>
        <dbReference type="ARBA" id="ARBA00022989"/>
    </source>
</evidence>
<name>A0ABY5VLQ8_9FIRM</name>
<evidence type="ECO:0000256" key="1">
    <source>
        <dbReference type="ARBA" id="ARBA00004651"/>
    </source>
</evidence>
<evidence type="ECO:0000256" key="9">
    <source>
        <dbReference type="SAM" id="Phobius"/>
    </source>
</evidence>
<feature type="transmembrane region" description="Helical" evidence="9">
    <location>
        <begin position="303"/>
        <end position="321"/>
    </location>
</feature>
<feature type="transmembrane region" description="Helical" evidence="9">
    <location>
        <begin position="106"/>
        <end position="127"/>
    </location>
</feature>
<dbReference type="RefSeq" id="WP_049898093.1">
    <property type="nucleotide sequence ID" value="NZ_CABLBR010000009.1"/>
</dbReference>
<dbReference type="InterPro" id="IPR001851">
    <property type="entry name" value="ABC_transp_permease"/>
</dbReference>
<dbReference type="Proteomes" id="UP001060164">
    <property type="component" value="Chromosome"/>
</dbReference>
<accession>A0ABY5VLQ8</accession>
<dbReference type="PANTHER" id="PTHR32196:SF71">
    <property type="entry name" value="AUTOINDUCER 2 IMPORT SYSTEM PERMEASE PROTEIN LSRD"/>
    <property type="match status" value="1"/>
</dbReference>
<feature type="transmembrane region" description="Helical" evidence="9">
    <location>
        <begin position="165"/>
        <end position="194"/>
    </location>
</feature>
<dbReference type="PANTHER" id="PTHR32196">
    <property type="entry name" value="ABC TRANSPORTER PERMEASE PROTEIN YPHD-RELATED-RELATED"/>
    <property type="match status" value="1"/>
</dbReference>
<dbReference type="Pfam" id="PF02653">
    <property type="entry name" value="BPD_transp_2"/>
    <property type="match status" value="1"/>
</dbReference>
<keyword evidence="4" id="KW-0997">Cell inner membrane</keyword>
<feature type="transmembrane region" description="Helical" evidence="9">
    <location>
        <begin position="280"/>
        <end position="297"/>
    </location>
</feature>
<dbReference type="CDD" id="cd06579">
    <property type="entry name" value="TM_PBP1_transp_AraH_like"/>
    <property type="match status" value="1"/>
</dbReference>
<reference evidence="10" key="1">
    <citation type="journal article" date="2022" name="Cell">
        <title>Design, construction, and in vivo augmentation of a complex gut microbiome.</title>
        <authorList>
            <person name="Cheng A.G."/>
            <person name="Ho P.Y."/>
            <person name="Aranda-Diaz A."/>
            <person name="Jain S."/>
            <person name="Yu F.B."/>
            <person name="Meng X."/>
            <person name="Wang M."/>
            <person name="Iakiviak M."/>
            <person name="Nagashima K."/>
            <person name="Zhao A."/>
            <person name="Murugkar P."/>
            <person name="Patil A."/>
            <person name="Atabakhsh K."/>
            <person name="Weakley A."/>
            <person name="Yan J."/>
            <person name="Brumbaugh A.R."/>
            <person name="Higginbottom S."/>
            <person name="Dimas A."/>
            <person name="Shiver A.L."/>
            <person name="Deutschbauer A."/>
            <person name="Neff N."/>
            <person name="Sonnenburg J.L."/>
            <person name="Huang K.C."/>
            <person name="Fischbach M.A."/>
        </authorList>
    </citation>
    <scope>NUCLEOTIDE SEQUENCE</scope>
    <source>
        <strain evidence="10">DSM 19829</strain>
    </source>
</reference>
<evidence type="ECO:0000256" key="8">
    <source>
        <dbReference type="ARBA" id="ARBA00039381"/>
    </source>
</evidence>
<sequence>MSSQTAKTAKPVHNWMQTVLSDRKKAIDLATAAAAVIFVIILSAAVPNFLSLNNIINVLEQLTTVGMLCLGMTFILIIGGIDLSMPAVLMAATIPGALFMSKTGNVFIGILIIFGVGAVFGMINGVAVAKARMIPFIVTLSTQIIANGFAVMITNSKSVFGLPDVFLFLGIKIGIVPISIPIFFIVAVISHMILKKTKYGRIFYMIGQNEETARVSGIRTDRYIFCTYIIAGIYACMAGILLAARTNMAGATMVGNTMLTDTISAAVIGGASLSGGKGNILGSVLGALFITVISNFINLMGYTYYVGLIIKGVLIVIIIALDRLRNRD</sequence>
<evidence type="ECO:0000256" key="5">
    <source>
        <dbReference type="ARBA" id="ARBA00022692"/>
    </source>
</evidence>
<evidence type="ECO:0000256" key="7">
    <source>
        <dbReference type="ARBA" id="ARBA00023136"/>
    </source>
</evidence>
<keyword evidence="5 9" id="KW-0812">Transmembrane</keyword>
<keyword evidence="3" id="KW-1003">Cell membrane</keyword>
<protein>
    <recommendedName>
        <fullName evidence="8">Autoinducer 2 import system permease protein LsrD</fullName>
    </recommendedName>
</protein>
<gene>
    <name evidence="10" type="ORF">NQ502_08960</name>
</gene>
<organism evidence="10 11">
    <name type="scientific">Ruminococcus gauvreauii</name>
    <dbReference type="NCBI Taxonomy" id="438033"/>
    <lineage>
        <taxon>Bacteria</taxon>
        <taxon>Bacillati</taxon>
        <taxon>Bacillota</taxon>
        <taxon>Clostridia</taxon>
        <taxon>Eubacteriales</taxon>
        <taxon>Oscillospiraceae</taxon>
        <taxon>Ruminococcus</taxon>
    </lineage>
</organism>
<keyword evidence="7 9" id="KW-0472">Membrane</keyword>
<feature type="transmembrane region" description="Helical" evidence="9">
    <location>
        <begin position="26"/>
        <end position="46"/>
    </location>
</feature>
<keyword evidence="6 9" id="KW-1133">Transmembrane helix</keyword>
<keyword evidence="11" id="KW-1185">Reference proteome</keyword>
<dbReference type="EMBL" id="CP102290">
    <property type="protein sequence ID" value="UWP61141.1"/>
    <property type="molecule type" value="Genomic_DNA"/>
</dbReference>
<feature type="transmembrane region" description="Helical" evidence="9">
    <location>
        <begin position="250"/>
        <end position="273"/>
    </location>
</feature>
<evidence type="ECO:0000256" key="3">
    <source>
        <dbReference type="ARBA" id="ARBA00022475"/>
    </source>
</evidence>
<proteinExistence type="predicted"/>
<evidence type="ECO:0000313" key="10">
    <source>
        <dbReference type="EMBL" id="UWP61141.1"/>
    </source>
</evidence>
<feature type="transmembrane region" description="Helical" evidence="9">
    <location>
        <begin position="58"/>
        <end position="78"/>
    </location>
</feature>
<feature type="transmembrane region" description="Helical" evidence="9">
    <location>
        <begin position="134"/>
        <end position="153"/>
    </location>
</feature>
<evidence type="ECO:0000313" key="11">
    <source>
        <dbReference type="Proteomes" id="UP001060164"/>
    </source>
</evidence>